<dbReference type="EMBL" id="JAMKOV010000050">
    <property type="protein sequence ID" value="KAI8035052.1"/>
    <property type="molecule type" value="Genomic_DNA"/>
</dbReference>
<sequence length="55" mass="6432">MAVSSKQTKKETAKERRLRFFLFFVLGQRMWKILTLFAPIRTAQTPSEAPTSRDD</sequence>
<evidence type="ECO:0000313" key="2">
    <source>
        <dbReference type="EMBL" id="KAI8035052.1"/>
    </source>
</evidence>
<organism evidence="2 3">
    <name type="scientific">Drosophila gunungcola</name>
    <name type="common">fruit fly</name>
    <dbReference type="NCBI Taxonomy" id="103775"/>
    <lineage>
        <taxon>Eukaryota</taxon>
        <taxon>Metazoa</taxon>
        <taxon>Ecdysozoa</taxon>
        <taxon>Arthropoda</taxon>
        <taxon>Hexapoda</taxon>
        <taxon>Insecta</taxon>
        <taxon>Pterygota</taxon>
        <taxon>Neoptera</taxon>
        <taxon>Endopterygota</taxon>
        <taxon>Diptera</taxon>
        <taxon>Brachycera</taxon>
        <taxon>Muscomorpha</taxon>
        <taxon>Ephydroidea</taxon>
        <taxon>Drosophilidae</taxon>
        <taxon>Drosophila</taxon>
        <taxon>Sophophora</taxon>
    </lineage>
</organism>
<feature type="non-terminal residue" evidence="2">
    <location>
        <position position="55"/>
    </location>
</feature>
<dbReference type="AlphaFoldDB" id="A0A9P9YDK5"/>
<feature type="transmembrane region" description="Helical" evidence="1">
    <location>
        <begin position="20"/>
        <end position="40"/>
    </location>
</feature>
<proteinExistence type="predicted"/>
<keyword evidence="1" id="KW-0472">Membrane</keyword>
<keyword evidence="1" id="KW-1133">Transmembrane helix</keyword>
<comment type="caution">
    <text evidence="2">The sequence shown here is derived from an EMBL/GenBank/DDBJ whole genome shotgun (WGS) entry which is preliminary data.</text>
</comment>
<evidence type="ECO:0000256" key="1">
    <source>
        <dbReference type="SAM" id="Phobius"/>
    </source>
</evidence>
<evidence type="ECO:0000313" key="3">
    <source>
        <dbReference type="Proteomes" id="UP001059596"/>
    </source>
</evidence>
<keyword evidence="3" id="KW-1185">Reference proteome</keyword>
<dbReference type="Proteomes" id="UP001059596">
    <property type="component" value="Unassembled WGS sequence"/>
</dbReference>
<gene>
    <name evidence="2" type="ORF">M5D96_012145</name>
</gene>
<reference evidence="2" key="1">
    <citation type="journal article" date="2023" name="Genome Biol. Evol.">
        <title>Long-read-based Genome Assembly of Drosophila gunungcola Reveals Fewer Chemosensory Genes in Flower-breeding Species.</title>
        <authorList>
            <person name="Negi A."/>
            <person name="Liao B.Y."/>
            <person name="Yeh S.D."/>
        </authorList>
    </citation>
    <scope>NUCLEOTIDE SEQUENCE</scope>
    <source>
        <strain evidence="2">Sukarami</strain>
    </source>
</reference>
<keyword evidence="1" id="KW-0812">Transmembrane</keyword>
<name>A0A9P9YDK5_9MUSC</name>
<accession>A0A9P9YDK5</accession>
<protein>
    <submittedName>
        <fullName evidence="2">Uncharacterized protein</fullName>
    </submittedName>
</protein>